<keyword evidence="1" id="KW-0812">Transmembrane</keyword>
<dbReference type="AlphaFoldDB" id="A0AAV1MBE3"/>
<comment type="caution">
    <text evidence="2">The sequence shown here is derived from an EMBL/GenBank/DDBJ whole genome shotgun (WGS) entry which is preliminary data.</text>
</comment>
<dbReference type="SUPFAM" id="SSF52540">
    <property type="entry name" value="P-loop containing nucleoside triphosphate hydrolases"/>
    <property type="match status" value="1"/>
</dbReference>
<gene>
    <name evidence="2" type="ORF">PARMNEM_LOCUS22113</name>
</gene>
<dbReference type="GO" id="GO:0006260">
    <property type="term" value="P:DNA replication"/>
    <property type="evidence" value="ECO:0007669"/>
    <property type="project" value="TreeGrafter"/>
</dbReference>
<dbReference type="EMBL" id="CAVLGL010000159">
    <property type="protein sequence ID" value="CAK1603807.1"/>
    <property type="molecule type" value="Genomic_DNA"/>
</dbReference>
<protein>
    <submittedName>
        <fullName evidence="2">Uncharacterized protein</fullName>
    </submittedName>
</protein>
<evidence type="ECO:0000256" key="1">
    <source>
        <dbReference type="SAM" id="Phobius"/>
    </source>
</evidence>
<keyword evidence="1" id="KW-1133">Transmembrane helix</keyword>
<dbReference type="PANTHER" id="PTHR23274">
    <property type="entry name" value="DNA HELICASE-RELATED"/>
    <property type="match status" value="1"/>
</dbReference>
<evidence type="ECO:0000313" key="3">
    <source>
        <dbReference type="Proteomes" id="UP001314205"/>
    </source>
</evidence>
<dbReference type="FunFam" id="3.40.50.300:FF:002884">
    <property type="entry name" value="ATP-dependent DNA helicase"/>
    <property type="match status" value="1"/>
</dbReference>
<dbReference type="InterPro" id="IPR027417">
    <property type="entry name" value="P-loop_NTPase"/>
</dbReference>
<dbReference type="Proteomes" id="UP001314205">
    <property type="component" value="Unassembled WGS sequence"/>
</dbReference>
<dbReference type="GO" id="GO:0005657">
    <property type="term" value="C:replication fork"/>
    <property type="evidence" value="ECO:0007669"/>
    <property type="project" value="TreeGrafter"/>
</dbReference>
<accession>A0AAV1MBE3</accession>
<proteinExistence type="predicted"/>
<reference evidence="2 3" key="1">
    <citation type="submission" date="2023-11" db="EMBL/GenBank/DDBJ databases">
        <authorList>
            <person name="Hedman E."/>
            <person name="Englund M."/>
            <person name="Stromberg M."/>
            <person name="Nyberg Akerstrom W."/>
            <person name="Nylinder S."/>
            <person name="Jareborg N."/>
            <person name="Kallberg Y."/>
            <person name="Kronander E."/>
        </authorList>
    </citation>
    <scope>NUCLEOTIDE SEQUENCE [LARGE SCALE GENOMIC DNA]</scope>
</reference>
<organism evidence="2 3">
    <name type="scientific">Parnassius mnemosyne</name>
    <name type="common">clouded apollo</name>
    <dbReference type="NCBI Taxonomy" id="213953"/>
    <lineage>
        <taxon>Eukaryota</taxon>
        <taxon>Metazoa</taxon>
        <taxon>Ecdysozoa</taxon>
        <taxon>Arthropoda</taxon>
        <taxon>Hexapoda</taxon>
        <taxon>Insecta</taxon>
        <taxon>Pterygota</taxon>
        <taxon>Neoptera</taxon>
        <taxon>Endopterygota</taxon>
        <taxon>Lepidoptera</taxon>
        <taxon>Glossata</taxon>
        <taxon>Ditrysia</taxon>
        <taxon>Papilionoidea</taxon>
        <taxon>Papilionidae</taxon>
        <taxon>Parnassiinae</taxon>
        <taxon>Parnassini</taxon>
        <taxon>Parnassius</taxon>
        <taxon>Driopa</taxon>
    </lineage>
</organism>
<keyword evidence="1" id="KW-0472">Membrane</keyword>
<sequence>MCVYYTTSSSIGTDFVDHFLIIFIFLLNLVIGVGKGEIVIIPRIPIIPTDLPFQFKRLQFPIKFSFAMTINKAQGQTLQVAGVNLEKPCFSHGQLYVACSRVSNAQNLHILCPNGKTYSIVYSSVLK</sequence>
<keyword evidence="3" id="KW-1185">Reference proteome</keyword>
<name>A0AAV1MBE3_9NEOP</name>
<evidence type="ECO:0000313" key="2">
    <source>
        <dbReference type="EMBL" id="CAK1603807.1"/>
    </source>
</evidence>
<dbReference type="PANTHER" id="PTHR23274:SF48">
    <property type="entry name" value="ATP-DEPENDENT DNA HELICASE"/>
    <property type="match status" value="1"/>
</dbReference>
<feature type="transmembrane region" description="Helical" evidence="1">
    <location>
        <begin position="15"/>
        <end position="34"/>
    </location>
</feature>